<comment type="caution">
    <text evidence="2">The sequence shown here is derived from an EMBL/GenBank/DDBJ whole genome shotgun (WGS) entry which is preliminary data.</text>
</comment>
<protein>
    <submittedName>
        <fullName evidence="2">Uncharacterized protein</fullName>
    </submittedName>
</protein>
<reference evidence="2 3" key="1">
    <citation type="journal article" date="2019" name="Nat. Microbiol.">
        <title>Mediterranean grassland soil C-N compound turnover is dependent on rainfall and depth, and is mediated by genomically divergent microorganisms.</title>
        <authorList>
            <person name="Diamond S."/>
            <person name="Andeer P.F."/>
            <person name="Li Z."/>
            <person name="Crits-Christoph A."/>
            <person name="Burstein D."/>
            <person name="Anantharaman K."/>
            <person name="Lane K.R."/>
            <person name="Thomas B.C."/>
            <person name="Pan C."/>
            <person name="Northen T.R."/>
            <person name="Banfield J.F."/>
        </authorList>
    </citation>
    <scope>NUCLEOTIDE SEQUENCE [LARGE SCALE GENOMIC DNA]</scope>
    <source>
        <strain evidence="2">NP_2</strain>
    </source>
</reference>
<feature type="region of interest" description="Disordered" evidence="1">
    <location>
        <begin position="98"/>
        <end position="127"/>
    </location>
</feature>
<dbReference type="EMBL" id="VBAJ01000077">
    <property type="protein sequence ID" value="TMJ08868.1"/>
    <property type="molecule type" value="Genomic_DNA"/>
</dbReference>
<organism evidence="2 3">
    <name type="scientific">Candidatus Segetimicrobium genomatis</name>
    <dbReference type="NCBI Taxonomy" id="2569760"/>
    <lineage>
        <taxon>Bacteria</taxon>
        <taxon>Bacillati</taxon>
        <taxon>Candidatus Sysuimicrobiota</taxon>
        <taxon>Candidatus Sysuimicrobiia</taxon>
        <taxon>Candidatus Sysuimicrobiales</taxon>
        <taxon>Candidatus Segetimicrobiaceae</taxon>
        <taxon>Candidatus Segetimicrobium</taxon>
    </lineage>
</organism>
<dbReference type="AlphaFoldDB" id="A0A537LLI1"/>
<proteinExistence type="predicted"/>
<evidence type="ECO:0000256" key="1">
    <source>
        <dbReference type="SAM" id="MobiDB-lite"/>
    </source>
</evidence>
<accession>A0A537LLI1</accession>
<name>A0A537LLI1_9BACT</name>
<dbReference type="Proteomes" id="UP000318661">
    <property type="component" value="Unassembled WGS sequence"/>
</dbReference>
<evidence type="ECO:0000313" key="3">
    <source>
        <dbReference type="Proteomes" id="UP000318661"/>
    </source>
</evidence>
<evidence type="ECO:0000313" key="2">
    <source>
        <dbReference type="EMBL" id="TMJ08868.1"/>
    </source>
</evidence>
<gene>
    <name evidence="2" type="ORF">E6G99_03690</name>
</gene>
<sequence>MPIAEMEESSATYSTMHLSGSEIRRLREVREQVKIASLSLPMPLQRKLLELMEQARPWTGTPQPVPEMTRGEVIRAIRWRLGTLPLDGVLAAARFVAQHRRRGRPAAPDKGRRATGVPSRLRRARSR</sequence>